<dbReference type="SMART" id="SM00530">
    <property type="entry name" value="HTH_XRE"/>
    <property type="match status" value="1"/>
</dbReference>
<reference evidence="4" key="2">
    <citation type="submission" date="2020-09" db="EMBL/GenBank/DDBJ databases">
        <authorList>
            <person name="Sun Q."/>
            <person name="Ohkuma M."/>
        </authorList>
    </citation>
    <scope>NUCLEOTIDE SEQUENCE</scope>
    <source>
        <strain evidence="4">JCM 4633</strain>
    </source>
</reference>
<accession>A0A918TSC7</accession>
<feature type="transmembrane region" description="Helical" evidence="2">
    <location>
        <begin position="201"/>
        <end position="222"/>
    </location>
</feature>
<feature type="region of interest" description="Disordered" evidence="1">
    <location>
        <begin position="114"/>
        <end position="183"/>
    </location>
</feature>
<keyword evidence="2" id="KW-1133">Transmembrane helix</keyword>
<dbReference type="InterPro" id="IPR021224">
    <property type="entry name" value="DUF2690"/>
</dbReference>
<evidence type="ECO:0000313" key="4">
    <source>
        <dbReference type="EMBL" id="GHC58804.1"/>
    </source>
</evidence>
<dbReference type="AlphaFoldDB" id="A0A918TSC7"/>
<evidence type="ECO:0000313" key="5">
    <source>
        <dbReference type="Proteomes" id="UP000646244"/>
    </source>
</evidence>
<dbReference type="Gene3D" id="1.10.260.40">
    <property type="entry name" value="lambda repressor-like DNA-binding domains"/>
    <property type="match status" value="1"/>
</dbReference>
<comment type="caution">
    <text evidence="4">The sequence shown here is derived from an EMBL/GenBank/DDBJ whole genome shotgun (WGS) entry which is preliminary data.</text>
</comment>
<dbReference type="GO" id="GO:0003677">
    <property type="term" value="F:DNA binding"/>
    <property type="evidence" value="ECO:0007669"/>
    <property type="project" value="InterPro"/>
</dbReference>
<sequence length="373" mass="38761">MPRWRALPEELDPQVREFAQQLRRLVERSGLSIAAVADRTGYSKTSWERYLNGRLLPPRGAAEALAEVTGTDVGHLGTMWELAERAWSRSELRHDVTMEAVRVAEARAALGEFGPAPQKPVKAGRRVGAARQERQQGQQRQQERQERQGQEEKAGGKVRTALRSEGAPVRTGLPRPPESPDVRAKAIPLHGPGGPGRRRTAVLFAVGAVGALFVAVAGVLLLGADGDDGKVAGGTVATPGVSSTAQPPAGVKCTGGDCSGKDPEDMGCGGRHATTAGSATVGTSYLEVRYSKVCGAAWARITQAVPGDGLRISGTGAGARTESGRVERGTDGHTRMVAVPGPGQASACATLLSGRKGCTVPRASAPAEPGPTG</sequence>
<dbReference type="InterPro" id="IPR010982">
    <property type="entry name" value="Lambda_DNA-bd_dom_sf"/>
</dbReference>
<dbReference type="Pfam" id="PF10901">
    <property type="entry name" value="DUF2690"/>
    <property type="match status" value="1"/>
</dbReference>
<keyword evidence="2" id="KW-0812">Transmembrane</keyword>
<dbReference type="CDD" id="cd00093">
    <property type="entry name" value="HTH_XRE"/>
    <property type="match status" value="1"/>
</dbReference>
<evidence type="ECO:0000256" key="1">
    <source>
        <dbReference type="SAM" id="MobiDB-lite"/>
    </source>
</evidence>
<evidence type="ECO:0000259" key="3">
    <source>
        <dbReference type="PROSITE" id="PS50943"/>
    </source>
</evidence>
<keyword evidence="2" id="KW-0472">Membrane</keyword>
<dbReference type="InterPro" id="IPR001387">
    <property type="entry name" value="Cro/C1-type_HTH"/>
</dbReference>
<protein>
    <recommendedName>
        <fullName evidence="3">HTH cro/C1-type domain-containing protein</fullName>
    </recommendedName>
</protein>
<feature type="compositionally biased region" description="Low complexity" evidence="1">
    <location>
        <begin position="126"/>
        <end position="140"/>
    </location>
</feature>
<dbReference type="Proteomes" id="UP000646244">
    <property type="component" value="Unassembled WGS sequence"/>
</dbReference>
<dbReference type="PROSITE" id="PS50943">
    <property type="entry name" value="HTH_CROC1"/>
    <property type="match status" value="1"/>
</dbReference>
<dbReference type="Pfam" id="PF13560">
    <property type="entry name" value="HTH_31"/>
    <property type="match status" value="1"/>
</dbReference>
<name>A0A918TSC7_STRCJ</name>
<gene>
    <name evidence="4" type="ORF">GCM10010507_39490</name>
</gene>
<proteinExistence type="predicted"/>
<feature type="compositionally biased region" description="Basic and acidic residues" evidence="1">
    <location>
        <begin position="141"/>
        <end position="155"/>
    </location>
</feature>
<organism evidence="4 5">
    <name type="scientific">Streptomyces cinnamoneus</name>
    <name type="common">Streptoverticillium cinnamoneum</name>
    <dbReference type="NCBI Taxonomy" id="53446"/>
    <lineage>
        <taxon>Bacteria</taxon>
        <taxon>Bacillati</taxon>
        <taxon>Actinomycetota</taxon>
        <taxon>Actinomycetes</taxon>
        <taxon>Kitasatosporales</taxon>
        <taxon>Streptomycetaceae</taxon>
        <taxon>Streptomyces</taxon>
        <taxon>Streptomyces cinnamoneus group</taxon>
    </lineage>
</organism>
<reference evidence="4" key="1">
    <citation type="journal article" date="2014" name="Int. J. Syst. Evol. Microbiol.">
        <title>Complete genome sequence of Corynebacterium casei LMG S-19264T (=DSM 44701T), isolated from a smear-ripened cheese.</title>
        <authorList>
            <consortium name="US DOE Joint Genome Institute (JGI-PGF)"/>
            <person name="Walter F."/>
            <person name="Albersmeier A."/>
            <person name="Kalinowski J."/>
            <person name="Ruckert C."/>
        </authorList>
    </citation>
    <scope>NUCLEOTIDE SEQUENCE</scope>
    <source>
        <strain evidence="4">JCM 4633</strain>
    </source>
</reference>
<dbReference type="RefSeq" id="WP_190111167.1">
    <property type="nucleotide sequence ID" value="NZ_BMVB01000013.1"/>
</dbReference>
<evidence type="ECO:0000256" key="2">
    <source>
        <dbReference type="SAM" id="Phobius"/>
    </source>
</evidence>
<feature type="domain" description="HTH cro/C1-type" evidence="3">
    <location>
        <begin position="22"/>
        <end position="76"/>
    </location>
</feature>
<dbReference type="SUPFAM" id="SSF47413">
    <property type="entry name" value="lambda repressor-like DNA-binding domains"/>
    <property type="match status" value="1"/>
</dbReference>
<dbReference type="EMBL" id="BMVB01000013">
    <property type="protein sequence ID" value="GHC58804.1"/>
    <property type="molecule type" value="Genomic_DNA"/>
</dbReference>